<dbReference type="GO" id="GO:0016787">
    <property type="term" value="F:hydrolase activity"/>
    <property type="evidence" value="ECO:0007669"/>
    <property type="project" value="UniProtKB-KW"/>
</dbReference>
<dbReference type="AlphaFoldDB" id="A0A810N837"/>
<sequence>MDSASDVDGRLTLRDGRTLAWHEWGVPDGIPILRLQGTPGSRFARHPIWERLGVRVIMADRPGFGASTRMPGRGLASVADDLVELLDHLGLDRVPVTGQSGGGAHVLALGARHPARISAATVIAGGAPLTDADIPLLIGYNAEAHRRFDDGGQEALYQLLRDYREKALADPLADIRTSMHDAPPEDQAVLSDPTFQQILRQDRTEALRQGAEGWCDECLAASDWDIAPEAVTVHVVWYHSRHDANEPLQAVQRLADRLPSVELRLWEGGHLEAFHRQEELIRDLLTRAELR</sequence>
<feature type="domain" description="AB hydrolase-1" evidence="1">
    <location>
        <begin position="51"/>
        <end position="269"/>
    </location>
</feature>
<dbReference type="PANTHER" id="PTHR43433:SF10">
    <property type="entry name" value="AB HYDROLASE-1 DOMAIN-CONTAINING PROTEIN"/>
    <property type="match status" value="1"/>
</dbReference>
<proteinExistence type="predicted"/>
<keyword evidence="3" id="KW-1185">Reference proteome</keyword>
<evidence type="ECO:0000259" key="1">
    <source>
        <dbReference type="Pfam" id="PF00561"/>
    </source>
</evidence>
<dbReference type="EMBL" id="AP023359">
    <property type="protein sequence ID" value="BCJ69417.1"/>
    <property type="molecule type" value="Genomic_DNA"/>
</dbReference>
<evidence type="ECO:0000313" key="3">
    <source>
        <dbReference type="Proteomes" id="UP000680866"/>
    </source>
</evidence>
<dbReference type="Gene3D" id="3.40.50.1820">
    <property type="entry name" value="alpha/beta hydrolase"/>
    <property type="match status" value="1"/>
</dbReference>
<dbReference type="PRINTS" id="PR00111">
    <property type="entry name" value="ABHYDROLASE"/>
</dbReference>
<dbReference type="Proteomes" id="UP000680866">
    <property type="component" value="Chromosome"/>
</dbReference>
<dbReference type="InterPro" id="IPR029058">
    <property type="entry name" value="AB_hydrolase_fold"/>
</dbReference>
<organism evidence="2 3">
    <name type="scientific">Polymorphospora rubra</name>
    <dbReference type="NCBI Taxonomy" id="338584"/>
    <lineage>
        <taxon>Bacteria</taxon>
        <taxon>Bacillati</taxon>
        <taxon>Actinomycetota</taxon>
        <taxon>Actinomycetes</taxon>
        <taxon>Micromonosporales</taxon>
        <taxon>Micromonosporaceae</taxon>
        <taxon>Polymorphospora</taxon>
    </lineage>
</organism>
<accession>A0A810N837</accession>
<name>A0A810N837_9ACTN</name>
<protein>
    <submittedName>
        <fullName evidence="2">Alpha/beta hydrolase</fullName>
    </submittedName>
</protein>
<dbReference type="InterPro" id="IPR050471">
    <property type="entry name" value="AB_hydrolase"/>
</dbReference>
<evidence type="ECO:0000313" key="2">
    <source>
        <dbReference type="EMBL" id="BCJ69417.1"/>
    </source>
</evidence>
<dbReference type="KEGG" id="pry:Prubr_64380"/>
<keyword evidence="2" id="KW-0378">Hydrolase</keyword>
<dbReference type="RefSeq" id="WP_344144169.1">
    <property type="nucleotide sequence ID" value="NZ_BAAAOJ010000086.1"/>
</dbReference>
<reference evidence="2" key="1">
    <citation type="submission" date="2020-08" db="EMBL/GenBank/DDBJ databases">
        <title>Whole genome shotgun sequence of Polymorphospora rubra NBRC 101157.</title>
        <authorList>
            <person name="Komaki H."/>
            <person name="Tamura T."/>
        </authorList>
    </citation>
    <scope>NUCLEOTIDE SEQUENCE</scope>
    <source>
        <strain evidence="2">NBRC 101157</strain>
    </source>
</reference>
<dbReference type="Pfam" id="PF00561">
    <property type="entry name" value="Abhydrolase_1"/>
    <property type="match status" value="1"/>
</dbReference>
<gene>
    <name evidence="2" type="ORF">Prubr_64380</name>
</gene>
<dbReference type="SUPFAM" id="SSF53474">
    <property type="entry name" value="alpha/beta-Hydrolases"/>
    <property type="match status" value="1"/>
</dbReference>
<dbReference type="InterPro" id="IPR000073">
    <property type="entry name" value="AB_hydrolase_1"/>
</dbReference>
<dbReference type="PANTHER" id="PTHR43433">
    <property type="entry name" value="HYDROLASE, ALPHA/BETA FOLD FAMILY PROTEIN"/>
    <property type="match status" value="1"/>
</dbReference>